<dbReference type="Proteomes" id="UP001283361">
    <property type="component" value="Unassembled WGS sequence"/>
</dbReference>
<accession>A0AAE0Y7R6</accession>
<evidence type="ECO:0000313" key="2">
    <source>
        <dbReference type="Proteomes" id="UP001283361"/>
    </source>
</evidence>
<keyword evidence="2" id="KW-1185">Reference proteome</keyword>
<dbReference type="AlphaFoldDB" id="A0AAE0Y7R6"/>
<gene>
    <name evidence="1" type="ORF">RRG08_058465</name>
</gene>
<organism evidence="1 2">
    <name type="scientific">Elysia crispata</name>
    <name type="common">lettuce slug</name>
    <dbReference type="NCBI Taxonomy" id="231223"/>
    <lineage>
        <taxon>Eukaryota</taxon>
        <taxon>Metazoa</taxon>
        <taxon>Spiralia</taxon>
        <taxon>Lophotrochozoa</taxon>
        <taxon>Mollusca</taxon>
        <taxon>Gastropoda</taxon>
        <taxon>Heterobranchia</taxon>
        <taxon>Euthyneura</taxon>
        <taxon>Panpulmonata</taxon>
        <taxon>Sacoglossa</taxon>
        <taxon>Placobranchoidea</taxon>
        <taxon>Plakobranchidae</taxon>
        <taxon>Elysia</taxon>
    </lineage>
</organism>
<protein>
    <submittedName>
        <fullName evidence="1">Uncharacterized protein</fullName>
    </submittedName>
</protein>
<sequence>MWRSNAISTYGRRQERAESIGDEENNYSKRSELLFAYHLLRGGEAMIKLIMIDCFTVHHGRVFSPWTFSRSGCGQCNSDGWAVAAQWTLAPLVINLGDTIVHTFEIFWIASYGIVERIILSDVIAKVTKYTALAVLVGIEDIFQLLIKDK</sequence>
<proteinExistence type="predicted"/>
<name>A0AAE0Y7R6_9GAST</name>
<evidence type="ECO:0000313" key="1">
    <source>
        <dbReference type="EMBL" id="KAK3734310.1"/>
    </source>
</evidence>
<comment type="caution">
    <text evidence="1">The sequence shown here is derived from an EMBL/GenBank/DDBJ whole genome shotgun (WGS) entry which is preliminary data.</text>
</comment>
<reference evidence="1" key="1">
    <citation type="journal article" date="2023" name="G3 (Bethesda)">
        <title>A reference genome for the long-term kleptoplast-retaining sea slug Elysia crispata morphotype clarki.</title>
        <authorList>
            <person name="Eastman K.E."/>
            <person name="Pendleton A.L."/>
            <person name="Shaikh M.A."/>
            <person name="Suttiyut T."/>
            <person name="Ogas R."/>
            <person name="Tomko P."/>
            <person name="Gavelis G."/>
            <person name="Widhalm J.R."/>
            <person name="Wisecaver J.H."/>
        </authorList>
    </citation>
    <scope>NUCLEOTIDE SEQUENCE</scope>
    <source>
        <strain evidence="1">ECLA1</strain>
    </source>
</reference>
<dbReference type="EMBL" id="JAWDGP010006855">
    <property type="protein sequence ID" value="KAK3734310.1"/>
    <property type="molecule type" value="Genomic_DNA"/>
</dbReference>